<dbReference type="Pfam" id="PF13773">
    <property type="entry name" value="DUF4170"/>
    <property type="match status" value="1"/>
</dbReference>
<accession>A0A952FN05</accession>
<dbReference type="EMBL" id="JAEKLZ010000163">
    <property type="protein sequence ID" value="MBW8725209.1"/>
    <property type="molecule type" value="Genomic_DNA"/>
</dbReference>
<dbReference type="Proteomes" id="UP000700706">
    <property type="component" value="Unassembled WGS sequence"/>
</dbReference>
<gene>
    <name evidence="1" type="ORF">JF625_08665</name>
</gene>
<dbReference type="InterPro" id="IPR025226">
    <property type="entry name" value="DUF4170"/>
</dbReference>
<evidence type="ECO:0000313" key="2">
    <source>
        <dbReference type="Proteomes" id="UP000700706"/>
    </source>
</evidence>
<reference evidence="1" key="1">
    <citation type="submission" date="2020-06" db="EMBL/GenBank/DDBJ databases">
        <title>Stable isotope informed genome-resolved metagenomics uncovers potential trophic interactions in rhizosphere soil.</title>
        <authorList>
            <person name="Starr E.P."/>
            <person name="Shi S."/>
            <person name="Blazewicz S.J."/>
            <person name="Koch B.J."/>
            <person name="Probst A.J."/>
            <person name="Hungate B.A."/>
            <person name="Pett-Ridge J."/>
            <person name="Firestone M.K."/>
            <person name="Banfield J.F."/>
        </authorList>
    </citation>
    <scope>NUCLEOTIDE SEQUENCE</scope>
    <source>
        <strain evidence="1">YM_69_17</strain>
    </source>
</reference>
<organism evidence="1 2">
    <name type="scientific">Inquilinus limosus</name>
    <dbReference type="NCBI Taxonomy" id="171674"/>
    <lineage>
        <taxon>Bacteria</taxon>
        <taxon>Pseudomonadati</taxon>
        <taxon>Pseudomonadota</taxon>
        <taxon>Alphaproteobacteria</taxon>
        <taxon>Rhodospirillales</taxon>
        <taxon>Rhodospirillaceae</taxon>
        <taxon>Inquilinus</taxon>
    </lineage>
</organism>
<proteinExistence type="predicted"/>
<evidence type="ECO:0000313" key="1">
    <source>
        <dbReference type="EMBL" id="MBW8725209.1"/>
    </source>
</evidence>
<protein>
    <submittedName>
        <fullName evidence="1">DUF4170 domain-containing protein</fullName>
    </submittedName>
</protein>
<dbReference type="AlphaFoldDB" id="A0A952FN05"/>
<sequence>MTTHRFWIIGGEYADTRFDRLVGGTESLQGPFENYDDALHAWRQLASATTSNAHQRYTIAHEGAGRAA</sequence>
<dbReference type="Gene3D" id="3.30.70.2400">
    <property type="entry name" value="Uncharacterised protein PF13773, DUF4170"/>
    <property type="match status" value="1"/>
</dbReference>
<comment type="caution">
    <text evidence="1">The sequence shown here is derived from an EMBL/GenBank/DDBJ whole genome shotgun (WGS) entry which is preliminary data.</text>
</comment>
<name>A0A952FN05_9PROT</name>